<evidence type="ECO:0000313" key="1">
    <source>
        <dbReference type="EMBL" id="TGM61732.1"/>
    </source>
</evidence>
<keyword evidence="2" id="KW-1185">Reference proteome</keyword>
<dbReference type="EMBL" id="RQHF01000006">
    <property type="protein sequence ID" value="TGM61732.1"/>
    <property type="molecule type" value="Genomic_DNA"/>
</dbReference>
<evidence type="ECO:0000313" key="2">
    <source>
        <dbReference type="Proteomes" id="UP000298112"/>
    </source>
</evidence>
<protein>
    <recommendedName>
        <fullName evidence="3">Deacetylase sirtuin-type domain-containing protein</fullName>
    </recommendedName>
</protein>
<organism evidence="1 2">
    <name type="scientific">Leptospira vanthielii</name>
    <dbReference type="NCBI Taxonomy" id="293085"/>
    <lineage>
        <taxon>Bacteria</taxon>
        <taxon>Pseudomonadati</taxon>
        <taxon>Spirochaetota</taxon>
        <taxon>Spirochaetia</taxon>
        <taxon>Leptospirales</taxon>
        <taxon>Leptospiraceae</taxon>
        <taxon>Leptospira</taxon>
    </lineage>
</organism>
<name>A0ABY2NUP8_9LEPT</name>
<sequence length="364" mass="42909">MENKKTFILGAGSSISASKGKLPSILNFFEKLKELGLSKTDNIERIKTYVESNLGKSIENKQDKIDIEKLLTLLQIDIEKSNRPEFSQIKDDLVELISTVIGKCQNNIDSDDDYPYFTNLLNEKDSIITFNWDTLLDSTLKNQNKPQYFRYKEEFTANYEQDPNEELYFKSPYNLNSNYDLKGNLLKMHGSIDWYCCKNNYCKIANKIFILDTTESIYPYKCGECHEPVYVMIIPPVLNKSYNTFPVIRKIWNLAARDIEITNHLIIWGYSLPPTDFYSEWLIRQIRKGRRLKDLTIIDPSVISSNSGKMNVQYNFVRKYYDIFRDLNVAKTEIFLYQFFSDYKEKIDIFQKFNIKKENFLEKL</sequence>
<accession>A0ABY2NUP8</accession>
<comment type="caution">
    <text evidence="1">The sequence shown here is derived from an EMBL/GenBank/DDBJ whole genome shotgun (WGS) entry which is preliminary data.</text>
</comment>
<reference evidence="2" key="1">
    <citation type="journal article" date="2019" name="PLoS Negl. Trop. Dis.">
        <title>Revisiting the worldwide diversity of Leptospira species in the environment.</title>
        <authorList>
            <person name="Vincent A.T."/>
            <person name="Schiettekatte O."/>
            <person name="Bourhy P."/>
            <person name="Veyrier F.J."/>
            <person name="Picardeau M."/>
        </authorList>
    </citation>
    <scope>NUCLEOTIDE SEQUENCE [LARGE SCALE GENOMIC DNA]</scope>
    <source>
        <strain evidence="2">201601955</strain>
    </source>
</reference>
<gene>
    <name evidence="1" type="ORF">EHQ95_00340</name>
</gene>
<proteinExistence type="predicted"/>
<evidence type="ECO:0008006" key="3">
    <source>
        <dbReference type="Google" id="ProtNLM"/>
    </source>
</evidence>
<dbReference type="Proteomes" id="UP000298112">
    <property type="component" value="Unassembled WGS sequence"/>
</dbReference>
<dbReference type="RefSeq" id="WP_135656375.1">
    <property type="nucleotide sequence ID" value="NZ_RQHF01000006.1"/>
</dbReference>